<evidence type="ECO:0000256" key="4">
    <source>
        <dbReference type="ARBA" id="ARBA00022679"/>
    </source>
</evidence>
<feature type="domain" description="Histidine kinase/HSP90-like ATPase" evidence="9">
    <location>
        <begin position="106"/>
        <end position="205"/>
    </location>
</feature>
<dbReference type="GO" id="GO:0016020">
    <property type="term" value="C:membrane"/>
    <property type="evidence" value="ECO:0007669"/>
    <property type="project" value="InterPro"/>
</dbReference>
<evidence type="ECO:0000313" key="10">
    <source>
        <dbReference type="EMBL" id="KPV48725.1"/>
    </source>
</evidence>
<dbReference type="GO" id="GO:0005524">
    <property type="term" value="F:ATP binding"/>
    <property type="evidence" value="ECO:0007669"/>
    <property type="project" value="UniProtKB-KW"/>
</dbReference>
<gene>
    <name evidence="10" type="ORF">SE17_36525</name>
</gene>
<dbReference type="Pfam" id="PF07730">
    <property type="entry name" value="HisKA_3"/>
    <property type="match status" value="1"/>
</dbReference>
<keyword evidence="4" id="KW-0808">Transferase</keyword>
<evidence type="ECO:0000256" key="1">
    <source>
        <dbReference type="ARBA" id="ARBA00000085"/>
    </source>
</evidence>
<dbReference type="EC" id="2.7.13.3" evidence="2"/>
<dbReference type="PANTHER" id="PTHR24421:SF10">
    <property type="entry name" value="NITRATE_NITRITE SENSOR PROTEIN NARQ"/>
    <property type="match status" value="1"/>
</dbReference>
<dbReference type="GO" id="GO:0046983">
    <property type="term" value="F:protein dimerization activity"/>
    <property type="evidence" value="ECO:0007669"/>
    <property type="project" value="InterPro"/>
</dbReference>
<dbReference type="InterPro" id="IPR036890">
    <property type="entry name" value="HATPase_C_sf"/>
</dbReference>
<evidence type="ECO:0000256" key="7">
    <source>
        <dbReference type="ARBA" id="ARBA00022840"/>
    </source>
</evidence>
<dbReference type="Pfam" id="PF02518">
    <property type="entry name" value="HATPase_c"/>
    <property type="match status" value="1"/>
</dbReference>
<protein>
    <recommendedName>
        <fullName evidence="2">histidine kinase</fullName>
        <ecNumber evidence="2">2.7.13.3</ecNumber>
    </recommendedName>
</protein>
<evidence type="ECO:0000256" key="5">
    <source>
        <dbReference type="ARBA" id="ARBA00022741"/>
    </source>
</evidence>
<comment type="catalytic activity">
    <reaction evidence="1">
        <text>ATP + protein L-histidine = ADP + protein N-phospho-L-histidine.</text>
        <dbReference type="EC" id="2.7.13.3"/>
    </reaction>
</comment>
<dbReference type="Gene3D" id="3.30.565.10">
    <property type="entry name" value="Histidine kinase-like ATPase, C-terminal domain"/>
    <property type="match status" value="1"/>
</dbReference>
<dbReference type="CDD" id="cd16917">
    <property type="entry name" value="HATPase_UhpB-NarQ-NarX-like"/>
    <property type="match status" value="1"/>
</dbReference>
<evidence type="ECO:0000256" key="6">
    <source>
        <dbReference type="ARBA" id="ARBA00022777"/>
    </source>
</evidence>
<evidence type="ECO:0000256" key="3">
    <source>
        <dbReference type="ARBA" id="ARBA00022553"/>
    </source>
</evidence>
<dbReference type="Proteomes" id="UP000050509">
    <property type="component" value="Unassembled WGS sequence"/>
</dbReference>
<dbReference type="InterPro" id="IPR050482">
    <property type="entry name" value="Sensor_HK_TwoCompSys"/>
</dbReference>
<feature type="non-terminal residue" evidence="10">
    <location>
        <position position="1"/>
    </location>
</feature>
<evidence type="ECO:0000259" key="9">
    <source>
        <dbReference type="SMART" id="SM00387"/>
    </source>
</evidence>
<dbReference type="AlphaFoldDB" id="A0A0N8PR23"/>
<name>A0A0N8PR23_9CHLR</name>
<keyword evidence="3" id="KW-0597">Phosphoprotein</keyword>
<dbReference type="SUPFAM" id="SSF55874">
    <property type="entry name" value="ATPase domain of HSP90 chaperone/DNA topoisomerase II/histidine kinase"/>
    <property type="match status" value="1"/>
</dbReference>
<keyword evidence="11" id="KW-1185">Reference proteome</keyword>
<dbReference type="GO" id="GO:0000155">
    <property type="term" value="F:phosphorelay sensor kinase activity"/>
    <property type="evidence" value="ECO:0007669"/>
    <property type="project" value="InterPro"/>
</dbReference>
<reference evidence="10 11" key="1">
    <citation type="submission" date="2015-09" db="EMBL/GenBank/DDBJ databases">
        <title>Draft genome sequence of Kouleothrix aurantiaca JCM 19913.</title>
        <authorList>
            <person name="Hemp J."/>
        </authorList>
    </citation>
    <scope>NUCLEOTIDE SEQUENCE [LARGE SCALE GENOMIC DNA]</scope>
    <source>
        <strain evidence="10 11">COM-B</strain>
    </source>
</reference>
<proteinExistence type="predicted"/>
<dbReference type="InterPro" id="IPR011712">
    <property type="entry name" value="Sig_transdc_His_kin_sub3_dim/P"/>
</dbReference>
<comment type="caution">
    <text evidence="10">The sequence shown here is derived from an EMBL/GenBank/DDBJ whole genome shotgun (WGS) entry which is preliminary data.</text>
</comment>
<keyword evidence="5" id="KW-0547">Nucleotide-binding</keyword>
<organism evidence="10 11">
    <name type="scientific">Kouleothrix aurantiaca</name>
    <dbReference type="NCBI Taxonomy" id="186479"/>
    <lineage>
        <taxon>Bacteria</taxon>
        <taxon>Bacillati</taxon>
        <taxon>Chloroflexota</taxon>
        <taxon>Chloroflexia</taxon>
        <taxon>Chloroflexales</taxon>
        <taxon>Roseiflexineae</taxon>
        <taxon>Roseiflexaceae</taxon>
        <taxon>Kouleothrix</taxon>
    </lineage>
</organism>
<sequence>EQERKSLARELHDQVIQDLLSINYQLEEIEGEAAQIADADDIAEARSSIRALVEDVRRICGNLRPPTIDSLGLGAALQSYTRDWAARTGIAVSLDLDAHLQRLPEAIELSIFRIVQEGLSNVRKHARASSVQISLKHTSPRAILVAIADNGRGLPNGFDLAALAADGHYGMLGSSERVALLEGRLHLQNQASGGALVQVEIPHPRVEVRVSRIGR</sequence>
<dbReference type="SMART" id="SM00387">
    <property type="entry name" value="HATPase_c"/>
    <property type="match status" value="1"/>
</dbReference>
<dbReference type="EMBL" id="LJCR01002444">
    <property type="protein sequence ID" value="KPV48725.1"/>
    <property type="molecule type" value="Genomic_DNA"/>
</dbReference>
<evidence type="ECO:0000313" key="11">
    <source>
        <dbReference type="Proteomes" id="UP000050509"/>
    </source>
</evidence>
<evidence type="ECO:0000256" key="2">
    <source>
        <dbReference type="ARBA" id="ARBA00012438"/>
    </source>
</evidence>
<dbReference type="InterPro" id="IPR003594">
    <property type="entry name" value="HATPase_dom"/>
</dbReference>
<evidence type="ECO:0000256" key="8">
    <source>
        <dbReference type="ARBA" id="ARBA00023012"/>
    </source>
</evidence>
<accession>A0A0N8PR23</accession>
<dbReference type="PANTHER" id="PTHR24421">
    <property type="entry name" value="NITRATE/NITRITE SENSOR PROTEIN NARX-RELATED"/>
    <property type="match status" value="1"/>
</dbReference>
<dbReference type="Gene3D" id="1.20.5.1930">
    <property type="match status" value="1"/>
</dbReference>
<keyword evidence="7" id="KW-0067">ATP-binding</keyword>
<keyword evidence="8" id="KW-0902">Two-component regulatory system</keyword>
<keyword evidence="6 10" id="KW-0418">Kinase</keyword>
<dbReference type="PATRIC" id="fig|186479.3.peg.4911"/>